<sequence>MAFCIAQISDTHLSEKHPGFTANFDALAAHLREAAPDLVVHTGDVSAHGELAGDDLRFARRKLDAMGLPWLAIPGNHDVGNDPGLGDTPADASRLARWEEAMGADRFMLDLPGWRLIGLDTLITTTDLPEAEAQMEMLAEALASAGDRAIGLFLHKPLCEETVAEETVTYWSVQPRPRRRILDLLAQHPPAFVASGHVHQWRDRGVAEGLRQIWAPAAAFVVGDTWQQRAAGAAKPVGYVEHMLHEDGRHDYRLVQPAGMQCHDIGLLPGIYGAMQPLEAAE</sequence>
<feature type="domain" description="Calcineurin-like phosphoesterase" evidence="1">
    <location>
        <begin position="5"/>
        <end position="200"/>
    </location>
</feature>
<comment type="caution">
    <text evidence="2">The sequence shown here is derived from an EMBL/GenBank/DDBJ whole genome shotgun (WGS) entry which is preliminary data.</text>
</comment>
<evidence type="ECO:0000259" key="1">
    <source>
        <dbReference type="Pfam" id="PF00149"/>
    </source>
</evidence>
<dbReference type="InterPro" id="IPR004843">
    <property type="entry name" value="Calcineurin-like_PHP"/>
</dbReference>
<dbReference type="InterPro" id="IPR029052">
    <property type="entry name" value="Metallo-depent_PP-like"/>
</dbReference>
<dbReference type="SUPFAM" id="SSF56300">
    <property type="entry name" value="Metallo-dependent phosphatases"/>
    <property type="match status" value="1"/>
</dbReference>
<dbReference type="RefSeq" id="WP_187780549.1">
    <property type="nucleotide sequence ID" value="NZ_JACTUZ010000155.1"/>
</dbReference>
<evidence type="ECO:0000313" key="2">
    <source>
        <dbReference type="EMBL" id="MBC9179525.1"/>
    </source>
</evidence>
<dbReference type="Proteomes" id="UP000603940">
    <property type="component" value="Unassembled WGS sequence"/>
</dbReference>
<keyword evidence="3" id="KW-1185">Reference proteome</keyword>
<dbReference type="Gene3D" id="3.60.21.10">
    <property type="match status" value="1"/>
</dbReference>
<dbReference type="EMBL" id="JACTUZ010000155">
    <property type="protein sequence ID" value="MBC9179525.1"/>
    <property type="molecule type" value="Genomic_DNA"/>
</dbReference>
<accession>A0ABR7RCM8</accession>
<name>A0ABR7RCM8_9PROT</name>
<dbReference type="Pfam" id="PF00149">
    <property type="entry name" value="Metallophos"/>
    <property type="match status" value="1"/>
</dbReference>
<dbReference type="InterPro" id="IPR051918">
    <property type="entry name" value="STPP_CPPED1"/>
</dbReference>
<reference evidence="2 3" key="1">
    <citation type="journal article" date="2009" name="Int. J. Syst. Evol. Microbiol.">
        <title>Transfer of Teichococcus ludipueritiae and Muricoccus roseus to the genus Roseomonas, as Roseomonas ludipueritiae comb. nov. and Roseomonas rosea comb. nov., respectively, and emended description of the genus Roseomonas.</title>
        <authorList>
            <person name="Sanchez-Porro C."/>
            <person name="Gallego V."/>
            <person name="Busse H.J."/>
            <person name="Kampfer P."/>
            <person name="Ventosa A."/>
        </authorList>
    </citation>
    <scope>NUCLEOTIDE SEQUENCE [LARGE SCALE GENOMIC DNA]</scope>
    <source>
        <strain evidence="2 3">DSM 14915</strain>
    </source>
</reference>
<gene>
    <name evidence="2" type="ORF">IBL25_21520</name>
</gene>
<evidence type="ECO:0000313" key="3">
    <source>
        <dbReference type="Proteomes" id="UP000603940"/>
    </source>
</evidence>
<dbReference type="PANTHER" id="PTHR43143">
    <property type="entry name" value="METALLOPHOSPHOESTERASE, CALCINEURIN SUPERFAMILY"/>
    <property type="match status" value="1"/>
</dbReference>
<protein>
    <submittedName>
        <fullName evidence="2">Metallophosphoesterase</fullName>
    </submittedName>
</protein>
<proteinExistence type="predicted"/>
<organism evidence="2 3">
    <name type="scientific">Pseudoroseomonas ludipueritiae</name>
    <dbReference type="NCBI Taxonomy" id="198093"/>
    <lineage>
        <taxon>Bacteria</taxon>
        <taxon>Pseudomonadati</taxon>
        <taxon>Pseudomonadota</taxon>
        <taxon>Alphaproteobacteria</taxon>
        <taxon>Acetobacterales</taxon>
        <taxon>Acetobacteraceae</taxon>
        <taxon>Pseudoroseomonas</taxon>
    </lineage>
</organism>
<dbReference type="PANTHER" id="PTHR43143:SF1">
    <property type="entry name" value="SERINE_THREONINE-PROTEIN PHOSPHATASE CPPED1"/>
    <property type="match status" value="1"/>
</dbReference>